<feature type="compositionally biased region" description="Acidic residues" evidence="1">
    <location>
        <begin position="18"/>
        <end position="51"/>
    </location>
</feature>
<evidence type="ECO:0000313" key="2">
    <source>
        <dbReference type="EMBL" id="GFD57246.1"/>
    </source>
</evidence>
<accession>A0A699XHB7</accession>
<proteinExistence type="predicted"/>
<dbReference type="EMBL" id="BKCJ011839013">
    <property type="protein sequence ID" value="GFD57246.1"/>
    <property type="molecule type" value="Genomic_DNA"/>
</dbReference>
<protein>
    <submittedName>
        <fullName evidence="2">Uncharacterized protein</fullName>
    </submittedName>
</protein>
<sequence length="51" mass="5633">MPGLEEPEQAPHLPEFVPEPEDPADYPVDGGDDDDDDGSFDDDDDDVEKDE</sequence>
<organism evidence="2">
    <name type="scientific">Tanacetum cinerariifolium</name>
    <name type="common">Dalmatian daisy</name>
    <name type="synonym">Chrysanthemum cinerariifolium</name>
    <dbReference type="NCBI Taxonomy" id="118510"/>
    <lineage>
        <taxon>Eukaryota</taxon>
        <taxon>Viridiplantae</taxon>
        <taxon>Streptophyta</taxon>
        <taxon>Embryophyta</taxon>
        <taxon>Tracheophyta</taxon>
        <taxon>Spermatophyta</taxon>
        <taxon>Magnoliopsida</taxon>
        <taxon>eudicotyledons</taxon>
        <taxon>Gunneridae</taxon>
        <taxon>Pentapetalae</taxon>
        <taxon>asterids</taxon>
        <taxon>campanulids</taxon>
        <taxon>Asterales</taxon>
        <taxon>Asteraceae</taxon>
        <taxon>Asteroideae</taxon>
        <taxon>Anthemideae</taxon>
        <taxon>Anthemidinae</taxon>
        <taxon>Tanacetum</taxon>
    </lineage>
</organism>
<dbReference type="AlphaFoldDB" id="A0A699XHB7"/>
<feature type="non-terminal residue" evidence="2">
    <location>
        <position position="51"/>
    </location>
</feature>
<name>A0A699XHB7_TANCI</name>
<evidence type="ECO:0000256" key="1">
    <source>
        <dbReference type="SAM" id="MobiDB-lite"/>
    </source>
</evidence>
<feature type="region of interest" description="Disordered" evidence="1">
    <location>
        <begin position="1"/>
        <end position="51"/>
    </location>
</feature>
<comment type="caution">
    <text evidence="2">The sequence shown here is derived from an EMBL/GenBank/DDBJ whole genome shotgun (WGS) entry which is preliminary data.</text>
</comment>
<reference evidence="2" key="1">
    <citation type="journal article" date="2019" name="Sci. Rep.">
        <title>Draft genome of Tanacetum cinerariifolium, the natural source of mosquito coil.</title>
        <authorList>
            <person name="Yamashiro T."/>
            <person name="Shiraishi A."/>
            <person name="Satake H."/>
            <person name="Nakayama K."/>
        </authorList>
    </citation>
    <scope>NUCLEOTIDE SEQUENCE</scope>
</reference>
<gene>
    <name evidence="2" type="ORF">Tci_929215</name>
</gene>